<dbReference type="RefSeq" id="WP_204415449.1">
    <property type="nucleotide sequence ID" value="NZ_JAFBED010000003.1"/>
</dbReference>
<keyword evidence="3" id="KW-1185">Reference proteome</keyword>
<organism evidence="2 3">
    <name type="scientific">Sutcliffiella tianshenii</name>
    <dbReference type="NCBI Taxonomy" id="1463404"/>
    <lineage>
        <taxon>Bacteria</taxon>
        <taxon>Bacillati</taxon>
        <taxon>Bacillota</taxon>
        <taxon>Bacilli</taxon>
        <taxon>Bacillales</taxon>
        <taxon>Bacillaceae</taxon>
        <taxon>Sutcliffiella</taxon>
    </lineage>
</organism>
<gene>
    <name evidence="2" type="ORF">JOC95_001938</name>
</gene>
<protein>
    <recommendedName>
        <fullName evidence="4">PH domain-containing protein</fullName>
    </recommendedName>
</protein>
<evidence type="ECO:0000313" key="3">
    <source>
        <dbReference type="Proteomes" id="UP000737402"/>
    </source>
</evidence>
<keyword evidence="1" id="KW-1133">Transmembrane helix</keyword>
<name>A0ABS2NZG8_9BACI</name>
<accession>A0ABS2NZG8</accession>
<dbReference type="Proteomes" id="UP000737402">
    <property type="component" value="Unassembled WGS sequence"/>
</dbReference>
<keyword evidence="1" id="KW-0472">Membrane</keyword>
<keyword evidence="1" id="KW-0812">Transmembrane</keyword>
<dbReference type="EMBL" id="JAFBED010000003">
    <property type="protein sequence ID" value="MBM7620086.1"/>
    <property type="molecule type" value="Genomic_DNA"/>
</dbReference>
<comment type="caution">
    <text evidence="2">The sequence shown here is derived from an EMBL/GenBank/DDBJ whole genome shotgun (WGS) entry which is preliminary data.</text>
</comment>
<proteinExistence type="predicted"/>
<reference evidence="2 3" key="1">
    <citation type="submission" date="2021-01" db="EMBL/GenBank/DDBJ databases">
        <title>Genomic Encyclopedia of Type Strains, Phase IV (KMG-IV): sequencing the most valuable type-strain genomes for metagenomic binning, comparative biology and taxonomic classification.</title>
        <authorList>
            <person name="Goeker M."/>
        </authorList>
    </citation>
    <scope>NUCLEOTIDE SEQUENCE [LARGE SCALE GENOMIC DNA]</scope>
    <source>
        <strain evidence="2 3">DSM 25879</strain>
    </source>
</reference>
<evidence type="ECO:0008006" key="4">
    <source>
        <dbReference type="Google" id="ProtNLM"/>
    </source>
</evidence>
<evidence type="ECO:0000313" key="2">
    <source>
        <dbReference type="EMBL" id="MBM7620086.1"/>
    </source>
</evidence>
<feature type="transmembrane region" description="Helical" evidence="1">
    <location>
        <begin position="42"/>
        <end position="65"/>
    </location>
</feature>
<feature type="transmembrane region" description="Helical" evidence="1">
    <location>
        <begin position="12"/>
        <end position="30"/>
    </location>
</feature>
<sequence length="155" mass="17647">MKIIKYRKSVALGRFAIALGFVLVAAFLIYEGIYSDATLPRRIFYIATAVIGVSYFGRLLVVYAYTVIKDPTMFSYDAEKLRINSVEIPRKSINKVQVDTNIPTGILGIKTPAFTIIYNGQEKQHALTYYVLTSKHQDEIYLQLKKYVSNHKKAI</sequence>
<evidence type="ECO:0000256" key="1">
    <source>
        <dbReference type="SAM" id="Phobius"/>
    </source>
</evidence>